<name>A0A2R8Y3B0_HUMAN</name>
<dbReference type="OpenTargets" id="ENSG00000235453"/>
<organism evidence="2 3">
    <name type="scientific">Homo sapiens</name>
    <name type="common">Human</name>
    <dbReference type="NCBI Taxonomy" id="9606"/>
    <lineage>
        <taxon>Eukaryota</taxon>
        <taxon>Metazoa</taxon>
        <taxon>Chordata</taxon>
        <taxon>Craniata</taxon>
        <taxon>Vertebrata</taxon>
        <taxon>Euteleostomi</taxon>
        <taxon>Mammalia</taxon>
        <taxon>Eutheria</taxon>
        <taxon>Euarchontoglires</taxon>
        <taxon>Primates</taxon>
        <taxon>Haplorrhini</taxon>
        <taxon>Catarrhini</taxon>
        <taxon>Hominidae</taxon>
        <taxon>Homo</taxon>
    </lineage>
</organism>
<reference evidence="2 3" key="3">
    <citation type="journal article" date="2004" name="Nature">
        <title>DNA sequence and analysis of human chromosome 9.</title>
        <authorList>
            <person name="Humphray S.J."/>
            <person name="Oliver K."/>
            <person name="Hunt A.R."/>
            <person name="Plumb R.W."/>
            <person name="Loveland J.E."/>
            <person name="Howe K.L."/>
            <person name="Andrews T.D."/>
            <person name="Searle S."/>
            <person name="Hunt S.E."/>
            <person name="Scott C.E."/>
            <person name="Jones M.C."/>
            <person name="Ainscough R."/>
            <person name="Almeida J.P."/>
            <person name="Ambrose K.D."/>
            <person name="Ashwell R.I."/>
            <person name="Babbage A.K."/>
            <person name="Babbage S."/>
            <person name="Bagguley C.L."/>
            <person name="Bailey J."/>
            <person name="Banerjee R."/>
            <person name="Barker D.J."/>
            <person name="Barlow K.F."/>
            <person name="Bates K."/>
            <person name="Beasley H."/>
            <person name="Beasley O."/>
            <person name="Bird C.P."/>
            <person name="Bray-Allen S."/>
            <person name="Brown A.J."/>
            <person name="Brown J.Y."/>
            <person name="Burford D."/>
            <person name="Burrill W."/>
            <person name="Burton J."/>
            <person name="Carder C."/>
            <person name="Carter N.P."/>
            <person name="Chapman J.C."/>
            <person name="Chen Y."/>
            <person name="Clarke G."/>
            <person name="Clark S.Y."/>
            <person name="Clee C.M."/>
            <person name="Clegg S."/>
            <person name="Collier R.E."/>
            <person name="Corby N."/>
            <person name="Crosier M."/>
            <person name="Cummings A.T."/>
            <person name="Davies J."/>
            <person name="Dhami P."/>
            <person name="Dunn M."/>
            <person name="Dutta I."/>
            <person name="Dyer L.W."/>
            <person name="Earthrowl M.E."/>
            <person name="Faulkner L."/>
            <person name="Fleming C.J."/>
            <person name="Frankish A."/>
            <person name="Frankland J.A."/>
            <person name="French L."/>
            <person name="Fricker D.G."/>
            <person name="Garner P."/>
            <person name="Garnett J."/>
            <person name="Ghori J."/>
            <person name="Gilbert J.G."/>
            <person name="Glison C."/>
            <person name="Grafham D.V."/>
            <person name="Gribble S."/>
            <person name="Griffiths C."/>
            <person name="Griffiths-Jones S."/>
            <person name="Grocock R."/>
            <person name="Guy J."/>
            <person name="Hall R.E."/>
            <person name="Hammond S."/>
            <person name="Harley J.L."/>
            <person name="Harrison E.S."/>
            <person name="Hart E.A."/>
            <person name="Heath P.D."/>
            <person name="Henderson C.D."/>
            <person name="Hopkins B.L."/>
            <person name="Howard P.J."/>
            <person name="Howden P.J."/>
            <person name="Huckle E."/>
            <person name="Johnson C."/>
            <person name="Johnson D."/>
            <person name="Joy A.A."/>
            <person name="Kay M."/>
            <person name="Keenan S."/>
            <person name="Kershaw J.K."/>
            <person name="Kimberley A.M."/>
            <person name="King A."/>
            <person name="Knights A."/>
            <person name="Laird G.K."/>
            <person name="Langford C."/>
            <person name="Lawlor S."/>
            <person name="Leongamornlert D.A."/>
            <person name="Leversha M."/>
            <person name="Lloyd C."/>
            <person name="Lloyd D.M."/>
            <person name="Lovell J."/>
            <person name="Martin S."/>
            <person name="Mashreghi-Mohammadi M."/>
            <person name="Matthews L."/>
            <person name="McLaren S."/>
            <person name="McLay K.E."/>
            <person name="McMurray A."/>
            <person name="Milne S."/>
            <person name="Nickerson T."/>
            <person name="Nisbett J."/>
            <person name="Nordsiek G."/>
            <person name="Pearce A.V."/>
            <person name="Peck A.I."/>
            <person name="Porter K.M."/>
            <person name="Pandian R."/>
            <person name="Pelan S."/>
            <person name="Phillimore B."/>
            <person name="Povey S."/>
            <person name="Ramsey Y."/>
            <person name="Rand V."/>
            <person name="Scharfe M."/>
            <person name="Sehra H.K."/>
            <person name="Shownkeen R."/>
            <person name="Sims S.K."/>
            <person name="Skuce C.D."/>
            <person name="Smith M."/>
            <person name="Steward C.A."/>
            <person name="Swarbreck D."/>
            <person name="Sycamore N."/>
            <person name="Tester J."/>
            <person name="Thorpe A."/>
            <person name="Tracey A."/>
            <person name="Tromans A."/>
            <person name="Thomas D.W."/>
            <person name="Wall M."/>
            <person name="Wallis J.M."/>
            <person name="West A.P."/>
            <person name="Whitehead S.L."/>
            <person name="Willey D.L."/>
            <person name="Williams S.A."/>
            <person name="Wilming L."/>
            <person name="Wray P.W."/>
            <person name="Young L."/>
            <person name="Ashurst J.L."/>
            <person name="Coulson A."/>
            <person name="Blocker H."/>
            <person name="Durbin R."/>
            <person name="Sulston J.E."/>
            <person name="Hubbard T."/>
            <person name="Jackson M.J."/>
            <person name="Bentley D.R."/>
            <person name="Beck S."/>
            <person name="Rogers J."/>
            <person name="Dunham I."/>
        </authorList>
    </citation>
    <scope>NUCLEOTIDE SEQUENCE [LARGE SCALE GENOMIC DNA]</scope>
</reference>
<dbReference type="Ensembl" id="ENST00000644531.2">
    <property type="protein sequence ID" value="ENSP00000521002.1"/>
    <property type="gene ID" value="ENSG00000235453.12"/>
</dbReference>
<dbReference type="EMBL" id="CH471071">
    <property type="protein sequence ID" value="EAW58544.1"/>
    <property type="molecule type" value="Genomic_DNA"/>
</dbReference>
<evidence type="ECO:0000313" key="3">
    <source>
        <dbReference type="Proteomes" id="UP000005640"/>
    </source>
</evidence>
<keyword evidence="3" id="KW-1185">Reference proteome</keyword>
<dbReference type="ExpressionAtlas" id="A0A2R8Y3B0">
    <property type="expression patterns" value="baseline and differential"/>
</dbReference>
<dbReference type="GeneTree" id="ENSGT01020000230598"/>
<reference evidence="1" key="5">
    <citation type="submission" date="2005-09" db="EMBL/GenBank/DDBJ databases">
        <authorList>
            <person name="Mural R.J."/>
            <person name="Istrail S."/>
            <person name="Sutton G."/>
            <person name="Florea L."/>
            <person name="Halpern A.L."/>
            <person name="Mobarry C.M."/>
            <person name="Lippert R."/>
            <person name="Walenz B."/>
            <person name="Shatkay H."/>
            <person name="Dew I."/>
            <person name="Miller J.R."/>
            <person name="Flanigan M.J."/>
            <person name="Edwards N.J."/>
            <person name="Bolanos R."/>
            <person name="Fasulo D."/>
            <person name="Halldorsson B.V."/>
            <person name="Hannenhalli S."/>
            <person name="Turner R."/>
            <person name="Yooseph S."/>
            <person name="Lu F."/>
            <person name="Nusskern D.R."/>
            <person name="Shue B.C."/>
            <person name="Zheng X.H."/>
            <person name="Zhong F."/>
            <person name="Delcher A.L."/>
            <person name="Huson D.H."/>
            <person name="Kravitz S.A."/>
            <person name="Mouchard L."/>
            <person name="Reinert K."/>
            <person name="Remington K.A."/>
            <person name="Clark A.G."/>
            <person name="Waterman M.S."/>
            <person name="Eichler E.E."/>
            <person name="Adams M.D."/>
            <person name="Hunkapiller M.W."/>
            <person name="Myers E.W."/>
            <person name="Venter J.C."/>
        </authorList>
    </citation>
    <scope>NUCLEOTIDE SEQUENCE</scope>
</reference>
<evidence type="ECO:0000313" key="1">
    <source>
        <dbReference type="EMBL" id="EAW58544.1"/>
    </source>
</evidence>
<accession>A0A2R8Y3B0</accession>
<proteinExistence type="predicted"/>
<sequence>MKPVSRRTLDWIYSVVSPGDRGPPPCRLTGPAGGKALFLQHPETPKSIPELSISLPHLDSASSWRIRSSASYVRAAGCTRHWNPIYSTLLL</sequence>
<reference evidence="1" key="2">
    <citation type="journal article" date="2001" name="Science">
        <title>The sequence of the human genome.</title>
        <authorList>
            <person name="Venter J.C."/>
            <person name="Adams M.D."/>
            <person name="Myers E.W."/>
            <person name="Li P.W."/>
            <person name="Mural R.J."/>
            <person name="Sutton G.G."/>
            <person name="Smith H.O."/>
            <person name="Yandell M."/>
            <person name="Evans C.A."/>
            <person name="Holt R.A."/>
            <person name="Gocayne J.D."/>
            <person name="Amanatides P."/>
            <person name="Ballew R.M."/>
            <person name="Huson D.H."/>
            <person name="Wortman J.R."/>
            <person name="Zhang Q."/>
            <person name="Kodira C.D."/>
            <person name="Zheng X.H."/>
            <person name="Chen L."/>
            <person name="Skupski M."/>
            <person name="Subramanian G."/>
            <person name="Thomas P.D."/>
            <person name="Zhang J."/>
            <person name="Gabor Miklos G.L."/>
            <person name="Nelson C."/>
            <person name="Broder S."/>
            <person name="Clark A.G."/>
            <person name="Nadeau J."/>
            <person name="McKusick V.A."/>
            <person name="Zinder N."/>
            <person name="Levine A.J."/>
            <person name="Roberts R.J."/>
            <person name="Simon M."/>
            <person name="Slayman C."/>
            <person name="Hunkapiller M."/>
            <person name="Bolanos R."/>
            <person name="Delcher A."/>
            <person name="Dew I."/>
            <person name="Fasulo D."/>
            <person name="Flanigan M."/>
            <person name="Florea L."/>
            <person name="Halpern A."/>
            <person name="Hannenhalli S."/>
            <person name="Kravitz S."/>
            <person name="Levy S."/>
            <person name="Mobarry C."/>
            <person name="Reinert K."/>
            <person name="Remington K."/>
            <person name="Abu-Threideh J."/>
            <person name="Beasley E."/>
            <person name="Biddick K."/>
            <person name="Bonazzi V."/>
            <person name="Brandon R."/>
            <person name="Cargill M."/>
            <person name="Chandramouliswaran I."/>
            <person name="Charlab R."/>
            <person name="Chaturvedi K."/>
            <person name="Deng Z."/>
            <person name="Di Francesco V."/>
            <person name="Dunn P."/>
            <person name="Eilbeck K."/>
            <person name="Evangelista C."/>
            <person name="Gabrielian A.E."/>
            <person name="Gan W."/>
            <person name="Ge W."/>
            <person name="Gong F."/>
            <person name="Gu Z."/>
            <person name="Guan P."/>
            <person name="Heiman T.J."/>
            <person name="Higgins M.E."/>
            <person name="Ji R.R."/>
            <person name="Ke Z."/>
            <person name="Ketchum K.A."/>
            <person name="Lai Z."/>
            <person name="Lei Y."/>
            <person name="Li Z."/>
            <person name="Li J."/>
            <person name="Liang Y."/>
            <person name="Lin X."/>
            <person name="Lu F."/>
            <person name="Merkulov G.V."/>
            <person name="Milshina N."/>
            <person name="Moore H.M."/>
            <person name="Naik A.K."/>
            <person name="Narayan V.A."/>
            <person name="Neelam B."/>
            <person name="Nusskern D."/>
            <person name="Rusch D.B."/>
            <person name="Salzberg S."/>
            <person name="Shao W."/>
            <person name="Shue B."/>
            <person name="Sun J."/>
            <person name="Wang Z."/>
            <person name="Wang A."/>
            <person name="Wang X."/>
            <person name="Wang J."/>
            <person name="Wei M."/>
            <person name="Wides R."/>
            <person name="Xiao C."/>
            <person name="Yan C."/>
            <person name="Yao A."/>
            <person name="Ye J."/>
            <person name="Zhan M."/>
            <person name="Zhang W."/>
            <person name="Zhang H."/>
            <person name="Zhao Q."/>
            <person name="Zheng L."/>
            <person name="Zhong F."/>
            <person name="Zhong W."/>
            <person name="Zhu S."/>
            <person name="Zhao S."/>
            <person name="Gilbert D."/>
            <person name="Baumhueter S."/>
            <person name="Spier G."/>
            <person name="Carter C."/>
            <person name="Cravchik A."/>
            <person name="Woodage T."/>
            <person name="Ali F."/>
            <person name="An H."/>
            <person name="Awe A."/>
            <person name="Baldwin D."/>
            <person name="Baden H."/>
            <person name="Barnstead M."/>
            <person name="Barrow I."/>
            <person name="Beeson K."/>
            <person name="Busam D."/>
            <person name="Carver A."/>
            <person name="Center A."/>
            <person name="Cheng M.L."/>
            <person name="Curry L."/>
            <person name="Danaher S."/>
            <person name="Davenport L."/>
            <person name="Desilets R."/>
            <person name="Dietz S."/>
            <person name="Dodson K."/>
            <person name="Doup L."/>
            <person name="Ferriera S."/>
            <person name="Garg N."/>
            <person name="Gluecksmann A."/>
            <person name="Hart B."/>
            <person name="Haynes J."/>
            <person name="Haynes C."/>
            <person name="Heiner C."/>
            <person name="Hladun S."/>
            <person name="Hostin D."/>
            <person name="Houck J."/>
            <person name="Howland T."/>
            <person name="Ibegwam C."/>
            <person name="Johnson J."/>
            <person name="Kalush F."/>
            <person name="Kline L."/>
            <person name="Koduru S."/>
            <person name="Love A."/>
            <person name="Mann F."/>
            <person name="May D."/>
            <person name="McCawley S."/>
            <person name="McIntosh T."/>
            <person name="McMullen I."/>
            <person name="Moy M."/>
            <person name="Moy L."/>
            <person name="Murphy B."/>
            <person name="Nelson K."/>
            <person name="Pfannkoch C."/>
            <person name="Pratts E."/>
            <person name="Puri V."/>
            <person name="Qureshi H."/>
            <person name="Reardon M."/>
            <person name="Rodriguez R."/>
            <person name="Rogers Y.H."/>
            <person name="Romblad D."/>
            <person name="Ruhfel B."/>
            <person name="Scott R."/>
            <person name="Sitter C."/>
            <person name="Smallwood M."/>
            <person name="Stewart E."/>
            <person name="Strong R."/>
            <person name="Suh E."/>
            <person name="Thomas R."/>
            <person name="Tint N.N."/>
            <person name="Tse S."/>
            <person name="Vech C."/>
            <person name="Wang G."/>
            <person name="Wetter J."/>
            <person name="Williams S."/>
            <person name="Williams M."/>
            <person name="Windsor S."/>
            <person name="Winn-Deen E."/>
            <person name="Wolfe K."/>
            <person name="Zaveri J."/>
            <person name="Zaveri K."/>
            <person name="Abril J.F."/>
            <person name="Guigo R."/>
            <person name="Campbell M.J."/>
            <person name="Sjolander K.V."/>
            <person name="Karlak B."/>
            <person name="Kejariwal A."/>
            <person name="Mi H."/>
            <person name="Lazareva B."/>
            <person name="Hatton T."/>
            <person name="Narechania A."/>
            <person name="Diemer K."/>
            <person name="Muruganujan A."/>
            <person name="Guo N."/>
            <person name="Sato S."/>
            <person name="Bafna V."/>
            <person name="Istrail S."/>
            <person name="Lippert R."/>
            <person name="Schwartz R."/>
            <person name="Walenz B."/>
            <person name="Yooseph S."/>
            <person name="Allen D."/>
            <person name="Basu A."/>
            <person name="Baxendale J."/>
            <person name="Blick L."/>
            <person name="Caminha M."/>
            <person name="Carnes-Stine J."/>
            <person name="Caulk P."/>
            <person name="Chiang Y.H."/>
            <person name="Coyne M."/>
            <person name="Dahlke C."/>
            <person name="Mays A."/>
            <person name="Dombroski M."/>
            <person name="Donnelly M."/>
            <person name="Ely D."/>
            <person name="Esparham S."/>
            <person name="Fosler C."/>
            <person name="Gire H."/>
            <person name="Glanowski S."/>
            <person name="Glasser K."/>
            <person name="Glodek A."/>
            <person name="Gorokhov M."/>
            <person name="Graham K."/>
            <person name="Gropman B."/>
            <person name="Harris M."/>
            <person name="Heil J."/>
            <person name="Henderson S."/>
            <person name="Hoover J."/>
            <person name="Jennings D."/>
            <person name="Jordan C."/>
            <person name="Jordan J."/>
            <person name="Kasha J."/>
            <person name="Kagan L."/>
            <person name="Kraft C."/>
            <person name="Levitsky A."/>
            <person name="Lewis M."/>
            <person name="Liu X."/>
            <person name="Lopez J."/>
            <person name="Ma D."/>
            <person name="Majoros W."/>
            <person name="McDaniel J."/>
            <person name="Murphy S."/>
            <person name="Newman M."/>
            <person name="Nguyen T."/>
            <person name="Nguyen N."/>
            <person name="Nodell M."/>
            <person name="Pan S."/>
            <person name="Peck J."/>
            <person name="Peterson M."/>
            <person name="Rowe W."/>
            <person name="Sanders R."/>
            <person name="Scott J."/>
            <person name="Simpson M."/>
            <person name="Smith T."/>
            <person name="Sprague A."/>
            <person name="Stockwell T."/>
            <person name="Turner R."/>
            <person name="Venter E."/>
            <person name="Wang M."/>
            <person name="Wen M."/>
            <person name="Wu D."/>
            <person name="Wu M."/>
            <person name="Xia A."/>
            <person name="Zandieh A."/>
            <person name="Zhu X."/>
        </authorList>
    </citation>
    <scope>NUCLEOTIDE SEQUENCE</scope>
</reference>
<reference evidence="2 3" key="1">
    <citation type="journal article" date="2001" name="Nature">
        <title>Initial sequencing and analysis of the human genome.</title>
        <authorList>
            <consortium name="International Human Genome Sequencing Consortium"/>
            <person name="Lander E.S."/>
            <person name="Linton L.M."/>
            <person name="Birren B."/>
            <person name="Nusbaum C."/>
            <person name="Zody M.C."/>
            <person name="Baldwin J."/>
            <person name="Devon K."/>
            <person name="Dewar K."/>
            <person name="Doyle M."/>
            <person name="FitzHugh W."/>
            <person name="Funke R."/>
            <person name="Gage D."/>
            <person name="Harris K."/>
            <person name="Heaford A."/>
            <person name="Howland J."/>
            <person name="Kann L."/>
            <person name="Lehoczky J."/>
            <person name="LeVine R."/>
            <person name="McEwan P."/>
            <person name="McKernan K."/>
            <person name="Meldrim J."/>
            <person name="Mesirov J.P."/>
            <person name="Miranda C."/>
            <person name="Morris W."/>
            <person name="Naylor J."/>
            <person name="Raymond C."/>
            <person name="Rosetti M."/>
            <person name="Santos R."/>
            <person name="Sheridan A."/>
            <person name="Sougnez C."/>
            <person name="Stange-Thomann N."/>
            <person name="Stojanovic N."/>
            <person name="Subramanian A."/>
            <person name="Wyman D."/>
            <person name="Rogers J."/>
            <person name="Sulston J."/>
            <person name="Ainscough R."/>
            <person name="Beck S."/>
            <person name="Bentley D."/>
            <person name="Burton J."/>
            <person name="Clee C."/>
            <person name="Carter N."/>
            <person name="Coulson A."/>
            <person name="Deadman R."/>
            <person name="Deloukas P."/>
            <person name="Dunham A."/>
            <person name="Dunham I."/>
            <person name="Durbin R."/>
            <person name="French L."/>
            <person name="Grafham D."/>
            <person name="Gregory S."/>
            <person name="Hubbard T."/>
            <person name="Humphray S."/>
            <person name="Hunt A."/>
            <person name="Jones M."/>
            <person name="Lloyd C."/>
            <person name="McMurray A."/>
            <person name="Matthews L."/>
            <person name="Mercer S."/>
            <person name="Milne S."/>
            <person name="Mullikin J.C."/>
            <person name="Mungall A."/>
            <person name="Plumb R."/>
            <person name="Ross M."/>
            <person name="Shownkeen R."/>
            <person name="Sims S."/>
            <person name="Waterston R.H."/>
            <person name="Wilson R.K."/>
            <person name="Hillier L.W."/>
            <person name="McPherson J.D."/>
            <person name="Marra M.A."/>
            <person name="Mardis E.R."/>
            <person name="Fulton L.A."/>
            <person name="Chinwalla A.T."/>
            <person name="Pepin K.H."/>
            <person name="Gish W.R."/>
            <person name="Chissoe S.L."/>
            <person name="Wendl M.C."/>
            <person name="Delehaunty K.D."/>
            <person name="Miner T.L."/>
            <person name="Delehaunty A."/>
            <person name="Kramer J.B."/>
            <person name="Cook L.L."/>
            <person name="Fulton R.S."/>
            <person name="Johnson D.L."/>
            <person name="Minx P.J."/>
            <person name="Clifton S.W."/>
            <person name="Hawkins T."/>
            <person name="Branscomb E."/>
            <person name="Predki P."/>
            <person name="Richardson P."/>
            <person name="Wenning S."/>
            <person name="Slezak T."/>
            <person name="Doggett N."/>
            <person name="Cheng J.F."/>
            <person name="Olsen A."/>
            <person name="Lucas S."/>
            <person name="Elkin C."/>
            <person name="Uberbacher E."/>
            <person name="Frazier M."/>
            <person name="Gibbs R.A."/>
            <person name="Muzny D.M."/>
            <person name="Scherer S.E."/>
            <person name="Bouck J.B."/>
            <person name="Sodergren E.J."/>
            <person name="Worley K.C."/>
            <person name="Rives C.M."/>
            <person name="Gorrell J.H."/>
            <person name="Metzker M.L."/>
            <person name="Naylor S.L."/>
            <person name="Kucherlapati R.S."/>
            <person name="Nelson D.L."/>
            <person name="Weinstock G.M."/>
            <person name="Sakaki Y."/>
            <person name="Fujiyama A."/>
            <person name="Hattori M."/>
            <person name="Yada T."/>
            <person name="Toyoda A."/>
            <person name="Itoh T."/>
            <person name="Kawagoe C."/>
            <person name="Watanabe H."/>
            <person name="Totoki Y."/>
            <person name="Taylor T."/>
            <person name="Weissenbach J."/>
            <person name="Heilig R."/>
            <person name="Saurin W."/>
            <person name="Artiguenave F."/>
            <person name="Brottier P."/>
            <person name="Bruls T."/>
            <person name="Pelletier E."/>
            <person name="Robert C."/>
            <person name="Wincker P."/>
            <person name="Smith D.R."/>
            <person name="Doucette-Stamm L."/>
            <person name="Rubenfield M."/>
            <person name="Weinstock K."/>
            <person name="Lee H.M."/>
            <person name="Dubois J."/>
            <person name="Rosenthal A."/>
            <person name="Platzer M."/>
            <person name="Nyakatura G."/>
            <person name="Taudien S."/>
            <person name="Rump A."/>
            <person name="Yang H."/>
            <person name="Yu J."/>
            <person name="Wang J."/>
            <person name="Huang G."/>
            <person name="Gu J."/>
            <person name="Hood L."/>
            <person name="Rowen L."/>
            <person name="Madan A."/>
            <person name="Qin S."/>
            <person name="Davis R.W."/>
            <person name="Federspiel N.A."/>
            <person name="Abola A.P."/>
            <person name="Proctor M.J."/>
            <person name="Myers R.M."/>
            <person name="Schmutz J."/>
            <person name="Dickson M."/>
            <person name="Grimwood J."/>
            <person name="Cox D.R."/>
            <person name="Olson M.V."/>
            <person name="Kaul R."/>
            <person name="Raymond C."/>
            <person name="Shimizu N."/>
            <person name="Kawasaki K."/>
            <person name="Minoshima S."/>
            <person name="Evans G.A."/>
            <person name="Athanasiou M."/>
            <person name="Schultz R."/>
            <person name="Roe B.A."/>
            <person name="Chen F."/>
            <person name="Pan H."/>
            <person name="Ramser J."/>
            <person name="Lehrach H."/>
            <person name="Reinhardt R."/>
            <person name="McCombie W.R."/>
            <person name="de la Bastide M."/>
            <person name="Dedhia N."/>
            <person name="Blocker H."/>
            <person name="Hornischer K."/>
            <person name="Nordsiek G."/>
            <person name="Agarwala R."/>
            <person name="Aravind L."/>
            <person name="Bailey J.A."/>
            <person name="Bateman A."/>
            <person name="Batzoglou S."/>
            <person name="Birney E."/>
            <person name="Bork P."/>
            <person name="Brown D.G."/>
            <person name="Burge C.B."/>
            <person name="Cerutti L."/>
            <person name="Chen H.C."/>
            <person name="Church D."/>
            <person name="Clamp M."/>
            <person name="Copley R.R."/>
            <person name="Doerks T."/>
            <person name="Eddy S.R."/>
            <person name="Eichler E.E."/>
            <person name="Furey T.S."/>
            <person name="Galagan J."/>
            <person name="Gilbert J.G."/>
            <person name="Harmon C."/>
            <person name="Hayashizaki Y."/>
            <person name="Haussler D."/>
            <person name="Hermjakob H."/>
            <person name="Hokamp K."/>
            <person name="Jang W."/>
            <person name="Johnson L.S."/>
            <person name="Jones T.A."/>
            <person name="Kasif S."/>
            <person name="Kaspryzk A."/>
            <person name="Kennedy S."/>
            <person name="Kent W.J."/>
            <person name="Kitts P."/>
            <person name="Koonin E.V."/>
            <person name="Korf I."/>
            <person name="Kulp D."/>
            <person name="Lancet D."/>
            <person name="Lowe T.M."/>
            <person name="McLysaght A."/>
            <person name="Mikkelsen T."/>
            <person name="Moran J.V."/>
            <person name="Mulder N."/>
            <person name="Pollara V.J."/>
            <person name="Ponting C.P."/>
            <person name="Schuler G."/>
            <person name="Schultz J."/>
            <person name="Slater G."/>
            <person name="Smit A.F."/>
            <person name="Stupka E."/>
            <person name="Szustakowski J."/>
            <person name="Thierry-Mieg D."/>
            <person name="Thierry-Mieg J."/>
            <person name="Wagner L."/>
            <person name="Wallis J."/>
            <person name="Wheeler R."/>
            <person name="Williams A."/>
            <person name="Wolf Y.I."/>
            <person name="Wolfe K.H."/>
            <person name="Yang S.P."/>
            <person name="Yeh R.F."/>
            <person name="Collins F."/>
            <person name="Guyer M.S."/>
            <person name="Peterson J."/>
            <person name="Felsenfeld A."/>
            <person name="Wetterstrand K.A."/>
            <person name="Patrinos A."/>
            <person name="Morgan M.J."/>
            <person name="de Jong P."/>
            <person name="Catanese J.J."/>
            <person name="Osoegawa K."/>
            <person name="Shizuya H."/>
            <person name="Choi S."/>
            <person name="Chen Y.J."/>
        </authorList>
    </citation>
    <scope>NUCLEOTIDE SEQUENCE [LARGE SCALE GENOMIC DNA]</scope>
</reference>
<dbReference type="AlphaFoldDB" id="A0A2R8Y3B0"/>
<dbReference type="Proteomes" id="UP000005640">
    <property type="component" value="Chromosome 9"/>
</dbReference>
<protein>
    <submittedName>
        <fullName evidence="1">HCG1811779, isoform CRA_a</fullName>
    </submittedName>
    <submittedName>
        <fullName evidence="2">Small integral membrane protein 27</fullName>
    </submittedName>
</protein>
<reference evidence="2" key="6">
    <citation type="submission" date="2025-05" db="UniProtKB">
        <authorList>
            <consortium name="Ensembl"/>
        </authorList>
    </citation>
    <scope>IDENTIFICATION</scope>
</reference>
<gene>
    <name evidence="2" type="primary">SMIM27</name>
    <name evidence="1" type="ORF">hCG_1811779</name>
</gene>
<reference evidence="2 3" key="4">
    <citation type="journal article" date="2004" name="Nature">
        <title>Finishing the euchromatic sequence of the human genome.</title>
        <authorList>
            <consortium name="International Human Genome Sequencing Consortium"/>
        </authorList>
    </citation>
    <scope>NUCLEOTIDE SEQUENCE [LARGE SCALE GENOMIC DNA]</scope>
</reference>
<evidence type="ECO:0000313" key="2">
    <source>
        <dbReference type="Ensembl" id="ENSP00000521002.1"/>
    </source>
</evidence>
<dbReference type="EMBL" id="AL353671">
    <property type="status" value="NOT_ANNOTATED_CDS"/>
    <property type="molecule type" value="Genomic_DNA"/>
</dbReference>
<dbReference type="HGNC" id="HGNC:31420">
    <property type="gene designation" value="SMIM27"/>
</dbReference>